<gene>
    <name evidence="1" type="ORF">BN59_00383</name>
</gene>
<reference evidence="1 2" key="1">
    <citation type="submission" date="2014-06" db="EMBL/GenBank/DDBJ databases">
        <authorList>
            <person name="Urmite Genomes Urmite Genomes"/>
        </authorList>
    </citation>
    <scope>NUCLEOTIDE SEQUENCE [LARGE SCALE GENOMIC DNA]</scope>
</reference>
<dbReference type="EMBL" id="CCSB01000001">
    <property type="protein sequence ID" value="CDZ76118.1"/>
    <property type="molecule type" value="Genomic_DNA"/>
</dbReference>
<organism evidence="1 2">
    <name type="scientific">Legionella massiliensis</name>
    <dbReference type="NCBI Taxonomy" id="1034943"/>
    <lineage>
        <taxon>Bacteria</taxon>
        <taxon>Pseudomonadati</taxon>
        <taxon>Pseudomonadota</taxon>
        <taxon>Gammaproteobacteria</taxon>
        <taxon>Legionellales</taxon>
        <taxon>Legionellaceae</taxon>
        <taxon>Legionella</taxon>
    </lineage>
</organism>
<dbReference type="STRING" id="1034943.BN59_00383"/>
<protein>
    <submittedName>
        <fullName evidence="1">Uncharacterized protein</fullName>
    </submittedName>
</protein>
<dbReference type="eggNOG" id="ENOG5031DRB">
    <property type="taxonomic scope" value="Bacteria"/>
</dbReference>
<sequence>MKVSDLKRLFVELIANNDLVKNSVDVNGLASSLHGLLGEMGEEQEVTAELIVPVSNILKNFWSWVTVNLPYEQWLNSKEVEPWLAFQKNLAQEYKRLTAALGPGQTPPGGTIRMTGALAEDFHHPMMYRMLEERYGHAGPALLDLSNLLAVVVRSSRMMGYADKGSTDNYPLKHLQQRKQQFQSRYEIGKFKAIYALLGTAFYLIHHYCTAEQLELLPYLIHYRALTTDEERRSETAIVKSIINNPLDFQNFFLEHKNVFDIKSFRELEVLSAASALVPSSRVQFIGAITEDNWLYGFIQNCRCQQDASPNLILNSSIQFLETKFAMQKDQSYTAALDFSSTAKAEMSKVMISMTEEEIRLGNSLLHAFCLGKYSKGRDEDKRSKHSFLSFSRKTKCDAADKKRDEILTGVPAKLTLFEDWALHQGRLDELNTYEKTMSNR</sequence>
<evidence type="ECO:0000313" key="2">
    <source>
        <dbReference type="Proteomes" id="UP000044071"/>
    </source>
</evidence>
<name>A0A078KWM6_9GAMM</name>
<dbReference type="AlphaFoldDB" id="A0A078KWM6"/>
<dbReference type="OrthoDB" id="5650429at2"/>
<dbReference type="Proteomes" id="UP000044071">
    <property type="component" value="Unassembled WGS sequence"/>
</dbReference>
<dbReference type="RefSeq" id="WP_043872721.1">
    <property type="nucleotide sequence ID" value="NZ_CCVW01000001.1"/>
</dbReference>
<evidence type="ECO:0000313" key="1">
    <source>
        <dbReference type="EMBL" id="CDZ76118.1"/>
    </source>
</evidence>
<keyword evidence="2" id="KW-1185">Reference proteome</keyword>
<accession>A0A078KWM6</accession>
<proteinExistence type="predicted"/>